<feature type="coiled-coil region" evidence="1">
    <location>
        <begin position="223"/>
        <end position="250"/>
    </location>
</feature>
<evidence type="ECO:0000256" key="2">
    <source>
        <dbReference type="SAM" id="MobiDB-lite"/>
    </source>
</evidence>
<dbReference type="InParanoid" id="A0A3P8VAW7"/>
<reference evidence="3" key="2">
    <citation type="submission" date="2025-08" db="UniProtKB">
        <authorList>
            <consortium name="Ensembl"/>
        </authorList>
    </citation>
    <scope>IDENTIFICATION</scope>
</reference>
<feature type="region of interest" description="Disordered" evidence="2">
    <location>
        <begin position="1"/>
        <end position="24"/>
    </location>
</feature>
<dbReference type="AlphaFoldDB" id="A0A3P8VAW7"/>
<protein>
    <submittedName>
        <fullName evidence="3">Basic leucine zipper nuclear factor 1</fullName>
    </submittedName>
</protein>
<dbReference type="GeneID" id="103378911"/>
<accession>A0A3P8VAW7</accession>
<organism evidence="3 4">
    <name type="scientific">Cynoglossus semilaevis</name>
    <name type="common">Tongue sole</name>
    <dbReference type="NCBI Taxonomy" id="244447"/>
    <lineage>
        <taxon>Eukaryota</taxon>
        <taxon>Metazoa</taxon>
        <taxon>Chordata</taxon>
        <taxon>Craniata</taxon>
        <taxon>Vertebrata</taxon>
        <taxon>Euteleostomi</taxon>
        <taxon>Actinopterygii</taxon>
        <taxon>Neopterygii</taxon>
        <taxon>Teleostei</taxon>
        <taxon>Neoteleostei</taxon>
        <taxon>Acanthomorphata</taxon>
        <taxon>Carangaria</taxon>
        <taxon>Pleuronectiformes</taxon>
        <taxon>Pleuronectoidei</taxon>
        <taxon>Cynoglossidae</taxon>
        <taxon>Cynoglossinae</taxon>
        <taxon>Cynoglossus</taxon>
    </lineage>
</organism>
<dbReference type="GO" id="GO:0007030">
    <property type="term" value="P:Golgi organization"/>
    <property type="evidence" value="ECO:0007669"/>
    <property type="project" value="Ensembl"/>
</dbReference>
<dbReference type="InterPro" id="IPR027095">
    <property type="entry name" value="Golgin-45"/>
</dbReference>
<dbReference type="GO" id="GO:0007160">
    <property type="term" value="P:cell-matrix adhesion"/>
    <property type="evidence" value="ECO:0007669"/>
    <property type="project" value="Ensembl"/>
</dbReference>
<dbReference type="GO" id="GO:0043001">
    <property type="term" value="P:Golgi to plasma membrane protein transport"/>
    <property type="evidence" value="ECO:0007669"/>
    <property type="project" value="InterPro"/>
</dbReference>
<feature type="compositionally biased region" description="Polar residues" evidence="2">
    <location>
        <begin position="360"/>
        <end position="382"/>
    </location>
</feature>
<evidence type="ECO:0000313" key="4">
    <source>
        <dbReference type="Proteomes" id="UP000265120"/>
    </source>
</evidence>
<feature type="region of interest" description="Disordered" evidence="2">
    <location>
        <begin position="99"/>
        <end position="118"/>
    </location>
</feature>
<dbReference type="CTD" id="8548"/>
<name>A0A3P8VAW7_CYNSE</name>
<feature type="compositionally biased region" description="Low complexity" evidence="2">
    <location>
        <begin position="104"/>
        <end position="114"/>
    </location>
</feature>
<reference evidence="3 4" key="1">
    <citation type="journal article" date="2014" name="Nat. Genet.">
        <title>Whole-genome sequence of a flatfish provides insights into ZW sex chromosome evolution and adaptation to a benthic lifestyle.</title>
        <authorList>
            <person name="Chen S."/>
            <person name="Zhang G."/>
            <person name="Shao C."/>
            <person name="Huang Q."/>
            <person name="Liu G."/>
            <person name="Zhang P."/>
            <person name="Song W."/>
            <person name="An N."/>
            <person name="Chalopin D."/>
            <person name="Volff J.N."/>
            <person name="Hong Y."/>
            <person name="Li Q."/>
            <person name="Sha Z."/>
            <person name="Zhou H."/>
            <person name="Xie M."/>
            <person name="Yu Q."/>
            <person name="Liu Y."/>
            <person name="Xiang H."/>
            <person name="Wang N."/>
            <person name="Wu K."/>
            <person name="Yang C."/>
            <person name="Zhou Q."/>
            <person name="Liao X."/>
            <person name="Yang L."/>
            <person name="Hu Q."/>
            <person name="Zhang J."/>
            <person name="Meng L."/>
            <person name="Jin L."/>
            <person name="Tian Y."/>
            <person name="Lian J."/>
            <person name="Yang J."/>
            <person name="Miao G."/>
            <person name="Liu S."/>
            <person name="Liang Z."/>
            <person name="Yan F."/>
            <person name="Li Y."/>
            <person name="Sun B."/>
            <person name="Zhang H."/>
            <person name="Zhang J."/>
            <person name="Zhu Y."/>
            <person name="Du M."/>
            <person name="Zhao Y."/>
            <person name="Schartl M."/>
            <person name="Tang Q."/>
            <person name="Wang J."/>
        </authorList>
    </citation>
    <scope>NUCLEOTIDE SEQUENCE</scope>
</reference>
<keyword evidence="4" id="KW-1185">Reference proteome</keyword>
<dbReference type="RefSeq" id="XP_016887852.2">
    <property type="nucleotide sequence ID" value="XM_017032363.2"/>
</dbReference>
<reference evidence="3" key="3">
    <citation type="submission" date="2025-09" db="UniProtKB">
        <authorList>
            <consortium name="Ensembl"/>
        </authorList>
    </citation>
    <scope>IDENTIFICATION</scope>
</reference>
<dbReference type="PANTHER" id="PTHR13066">
    <property type="entry name" value="BASIC LEUCINE ZIPPER NUCLEAR FACTOR 1 BLZF1 PROTEIN"/>
    <property type="match status" value="1"/>
</dbReference>
<dbReference type="InterPro" id="IPR013183">
    <property type="entry name" value="Hsk3-like"/>
</dbReference>
<evidence type="ECO:0000256" key="1">
    <source>
        <dbReference type="SAM" id="Coils"/>
    </source>
</evidence>
<sequence length="411" mass="45231">MTAAARGSAKPPIRGPGDGMETEKPLLISDSLLHCPSEVSTVKVTTPKCSPKSIRPASPQPHGVLHLGKVSREACTEVEAVRIIVPRAAISRCSHAGIAESKGESGQQSEEQGSLQVSPVDDWRRQLDKLQNSERRLLQDKEGLSNQLRVQTEVNRELKKLLVASVGDDLQYHFERLSREKNQLILENEALGSSLAHTAEQLERMSIQCDVWRSKFLASRVMAEELTNARAALQRQTREAQGAIQDLLLERDEFSRDMFLTHRSLEQLLVSLQWGRQQTYYPSAQPLTTKELAAANHKLAVAINSHLLGNSSTTTANLATSTSISSNTVKSSSVAAEQLCSTPAEKMAIKVLKSLDPISSPENKSTAALSDSPQSTFPNNKKSIGRFHPYTRYENITFNCCEHCTGEILVL</sequence>
<dbReference type="Pfam" id="PF08227">
    <property type="entry name" value="DASH_Hsk3"/>
    <property type="match status" value="1"/>
</dbReference>
<keyword evidence="1" id="KW-0175">Coiled coil</keyword>
<dbReference type="Ensembl" id="ENSCSET00000009712.1">
    <property type="protein sequence ID" value="ENSCSEP00000009600.1"/>
    <property type="gene ID" value="ENSCSEG00000006155.1"/>
</dbReference>
<proteinExistence type="predicted"/>
<dbReference type="FunCoup" id="A0A3P8VAW7">
    <property type="interactions" value="991"/>
</dbReference>
<dbReference type="GO" id="GO:0000139">
    <property type="term" value="C:Golgi membrane"/>
    <property type="evidence" value="ECO:0007669"/>
    <property type="project" value="TreeGrafter"/>
</dbReference>
<dbReference type="Proteomes" id="UP000265120">
    <property type="component" value="Chromosome 5"/>
</dbReference>
<feature type="region of interest" description="Disordered" evidence="2">
    <location>
        <begin position="359"/>
        <end position="383"/>
    </location>
</feature>
<dbReference type="PANTHER" id="PTHR13066:SF2">
    <property type="entry name" value="GOLGIN-45"/>
    <property type="match status" value="1"/>
</dbReference>
<feature type="coiled-coil region" evidence="1">
    <location>
        <begin position="120"/>
        <end position="147"/>
    </location>
</feature>
<evidence type="ECO:0000313" key="3">
    <source>
        <dbReference type="Ensembl" id="ENSCSEP00000009600.1"/>
    </source>
</evidence>
<dbReference type="GO" id="GO:0060415">
    <property type="term" value="P:muscle tissue morphogenesis"/>
    <property type="evidence" value="ECO:0007669"/>
    <property type="project" value="Ensembl"/>
</dbReference>
<dbReference type="KEGG" id="csem:103378911"/>
<dbReference type="STRING" id="244447.ENSCSEP00000009600"/>
<dbReference type="OrthoDB" id="5959043at2759"/>
<dbReference type="GeneTree" id="ENSGT00390000009400"/>
<dbReference type="RefSeq" id="XP_024911280.1">
    <property type="nucleotide sequence ID" value="XM_025055512.1"/>
</dbReference>